<evidence type="ECO:0000313" key="2">
    <source>
        <dbReference type="EMBL" id="CAD9606493.1"/>
    </source>
</evidence>
<gene>
    <name evidence="2" type="ORF">SMAR0320_LOCUS12212</name>
</gene>
<feature type="chain" id="PRO_5031008578" description="SET domain-containing protein" evidence="1">
    <location>
        <begin position="20"/>
        <end position="472"/>
    </location>
</feature>
<proteinExistence type="predicted"/>
<evidence type="ECO:0000256" key="1">
    <source>
        <dbReference type="SAM" id="SignalP"/>
    </source>
</evidence>
<keyword evidence="1" id="KW-0732">Signal</keyword>
<feature type="signal peptide" evidence="1">
    <location>
        <begin position="1"/>
        <end position="19"/>
    </location>
</feature>
<name>A0A7S2PLF7_9STRA</name>
<dbReference type="InterPro" id="IPR046341">
    <property type="entry name" value="SET_dom_sf"/>
</dbReference>
<dbReference type="SUPFAM" id="SSF82199">
    <property type="entry name" value="SET domain"/>
    <property type="match status" value="1"/>
</dbReference>
<evidence type="ECO:0008006" key="3">
    <source>
        <dbReference type="Google" id="ProtNLM"/>
    </source>
</evidence>
<dbReference type="Gene3D" id="3.90.1410.10">
    <property type="entry name" value="set domain protein methyltransferase, domain 1"/>
    <property type="match status" value="1"/>
</dbReference>
<dbReference type="PANTHER" id="PTHR13271:SF137">
    <property type="entry name" value="SET DOMAIN-CONTAINING PROTEIN"/>
    <property type="match status" value="1"/>
</dbReference>
<organism evidence="2">
    <name type="scientific">Skeletonema marinoi</name>
    <dbReference type="NCBI Taxonomy" id="267567"/>
    <lineage>
        <taxon>Eukaryota</taxon>
        <taxon>Sar</taxon>
        <taxon>Stramenopiles</taxon>
        <taxon>Ochrophyta</taxon>
        <taxon>Bacillariophyta</taxon>
        <taxon>Coscinodiscophyceae</taxon>
        <taxon>Thalassiosirophycidae</taxon>
        <taxon>Thalassiosirales</taxon>
        <taxon>Skeletonemataceae</taxon>
        <taxon>Skeletonema</taxon>
        <taxon>Skeletonema marinoi-dohrnii complex</taxon>
    </lineage>
</organism>
<dbReference type="CDD" id="cd10527">
    <property type="entry name" value="SET_LSMT"/>
    <property type="match status" value="1"/>
</dbReference>
<protein>
    <recommendedName>
        <fullName evidence="3">SET domain-containing protein</fullName>
    </recommendedName>
</protein>
<dbReference type="PANTHER" id="PTHR13271">
    <property type="entry name" value="UNCHARACTERIZED PUTATIVE METHYLTRANSFERASE"/>
    <property type="match status" value="1"/>
</dbReference>
<dbReference type="EMBL" id="HBGZ01017055">
    <property type="protein sequence ID" value="CAD9606493.1"/>
    <property type="molecule type" value="Transcribed_RNA"/>
</dbReference>
<dbReference type="InterPro" id="IPR050600">
    <property type="entry name" value="SETD3_SETD6_MTase"/>
</dbReference>
<dbReference type="AlphaFoldDB" id="A0A7S2PLF7"/>
<accession>A0A7S2PLF7</accession>
<dbReference type="GO" id="GO:0016279">
    <property type="term" value="F:protein-lysine N-methyltransferase activity"/>
    <property type="evidence" value="ECO:0007669"/>
    <property type="project" value="TreeGrafter"/>
</dbReference>
<reference evidence="2" key="1">
    <citation type="submission" date="2021-01" db="EMBL/GenBank/DDBJ databases">
        <authorList>
            <person name="Corre E."/>
            <person name="Pelletier E."/>
            <person name="Niang G."/>
            <person name="Scheremetjew M."/>
            <person name="Finn R."/>
            <person name="Kale V."/>
            <person name="Holt S."/>
            <person name="Cochrane G."/>
            <person name="Meng A."/>
            <person name="Brown T."/>
            <person name="Cohen L."/>
        </authorList>
    </citation>
    <scope>NUCLEOTIDE SEQUENCE</scope>
    <source>
        <strain evidence="2">SM1012Den-03</strain>
    </source>
</reference>
<sequence>MKASTCAFALAIISHVASAFISPSTFAPIKDVGRSFTSTKQLYATIDVDEDTSRDTASMEEWSYAYGIGRADGIQLVGEDVDGFLDVHVETAQELPAGTSVMYIPSDVILSSNRAIAEFGRLEEAESLLQANGVENEMREFYLMLKILVELEKGEESPYYHYFNGLPRFFANGPSMTPFCYRCIPPFAAKLCQKERVKLNHVAFGCKSRVQFLSEKTRGDSLLWEWAFQIVYTRSFEAPDGSGDLCLYPIGDMFNHATEANVAYEYDEAGNCYVQTTTDVAAGPLTMTYSDPTNPSYLLARYGFLDESSPASFCKLGVDWHITDELINMGYSTSTLLFYKDTGEVSEQVWDVLLYKYLGEEDVGRQQEFYQAHMSGDFETKQSYHECYYEQTREKLLEHIDDILGELDGLSQKSAYGGAVAGDDHPRLPLILRHNDFVRATFMAVRGYYFPGEPYEEPSGSFSLSSKNAFFT</sequence>